<sequence length="393" mass="44353">MRRQVHRRGCSARTLCVSLLLLLLMTLVICQNFLRSVQGSFREVHSAKVQPYEERRWEQQTPLEAEFAVKAQRILSGSRLVGEELDVHLFVLWHRAYPQRLVILQDIRESFIVLDLAEFDWGDGTTGSNRSLPNLWVLYNGKGGWKREGMWKKVQQCGYGKFIALVVADMHPRYVQKLTAHGPDTVNLMMHIKKELYRKWTGGGFKVHGTFSTHEANHDIRVLFHNTVEDILERAMEKRAYSRDVVSAFLDDPALFATTREAYGATDVNSKDNNDKAEGKVEQSRQPCWRCASFLFALGSLTQVAVADGRTGVLLWSKRSSPSGTPLAVEVVTHVVCAAWPDTLELRAPLSEMWGAVALLRASPVNLVGVTLRSAFTVELEGSTRVLRLKSFS</sequence>
<name>A0A061IXF9_TRYRA</name>
<keyword evidence="3" id="KW-1185">Reference proteome</keyword>
<dbReference type="VEuPathDB" id="TriTrypDB:TRSC58_05547"/>
<proteinExistence type="predicted"/>
<evidence type="ECO:0000313" key="2">
    <source>
        <dbReference type="EMBL" id="ESL06775.1"/>
    </source>
</evidence>
<dbReference type="Proteomes" id="UP000031737">
    <property type="component" value="Unassembled WGS sequence"/>
</dbReference>
<protein>
    <submittedName>
        <fullName evidence="2">Uncharacterized protein</fullName>
    </submittedName>
</protein>
<evidence type="ECO:0000313" key="3">
    <source>
        <dbReference type="Proteomes" id="UP000031737"/>
    </source>
</evidence>
<accession>A0A061IXF9</accession>
<keyword evidence="1" id="KW-0732">Signal</keyword>
<dbReference type="OrthoDB" id="243688at2759"/>
<gene>
    <name evidence="2" type="ORF">TRSC58_05547</name>
</gene>
<reference evidence="2 3" key="1">
    <citation type="submission" date="2013-07" db="EMBL/GenBank/DDBJ databases">
        <authorList>
            <person name="Stoco P.H."/>
            <person name="Wagner G."/>
            <person name="Gerber A."/>
            <person name="Zaha A."/>
            <person name="Thompson C."/>
            <person name="Bartholomeu D.C."/>
            <person name="Luckemeyer D.D."/>
            <person name="Bahia D."/>
            <person name="Loreto E."/>
            <person name="Prestes E.B."/>
            <person name="Lima F.M."/>
            <person name="Rodrigues-Luiz G."/>
            <person name="Vallejo G.A."/>
            <person name="Filho J.F."/>
            <person name="Monteiro K.M."/>
            <person name="Tyler K.M."/>
            <person name="de Almeida L.G."/>
            <person name="Ortiz M.F."/>
            <person name="Siervo M.A."/>
            <person name="de Moraes M.H."/>
            <person name="Cunha O.L."/>
            <person name="Mendonca-Neto R."/>
            <person name="Silva R."/>
            <person name="Teixeira S.M."/>
            <person name="Murta S.M."/>
            <person name="Sincero T.C."/>
            <person name="Mendes T.A."/>
            <person name="Urmenyi T.P."/>
            <person name="Silva V.G."/>
            <person name="da Rocha W.D."/>
            <person name="Andersson B."/>
            <person name="Romanha A.J."/>
            <person name="Steindel M."/>
            <person name="de Vasconcelos A.T."/>
            <person name="Grisard E.C."/>
        </authorList>
    </citation>
    <scope>NUCLEOTIDE SEQUENCE [LARGE SCALE GENOMIC DNA]</scope>
    <source>
        <strain evidence="2 3">SC58</strain>
    </source>
</reference>
<dbReference type="AlphaFoldDB" id="A0A061IXF9"/>
<evidence type="ECO:0000256" key="1">
    <source>
        <dbReference type="SAM" id="SignalP"/>
    </source>
</evidence>
<dbReference type="EMBL" id="AUPL01005547">
    <property type="protein sequence ID" value="ESL06775.1"/>
    <property type="molecule type" value="Genomic_DNA"/>
</dbReference>
<organism evidence="2 3">
    <name type="scientific">Trypanosoma rangeli SC58</name>
    <dbReference type="NCBI Taxonomy" id="429131"/>
    <lineage>
        <taxon>Eukaryota</taxon>
        <taxon>Discoba</taxon>
        <taxon>Euglenozoa</taxon>
        <taxon>Kinetoplastea</taxon>
        <taxon>Metakinetoplastina</taxon>
        <taxon>Trypanosomatida</taxon>
        <taxon>Trypanosomatidae</taxon>
        <taxon>Trypanosoma</taxon>
        <taxon>Herpetosoma</taxon>
    </lineage>
</organism>
<comment type="caution">
    <text evidence="2">The sequence shown here is derived from an EMBL/GenBank/DDBJ whole genome shotgun (WGS) entry which is preliminary data.</text>
</comment>
<feature type="chain" id="PRO_5001604970" evidence="1">
    <location>
        <begin position="31"/>
        <end position="393"/>
    </location>
</feature>
<feature type="signal peptide" evidence="1">
    <location>
        <begin position="1"/>
        <end position="30"/>
    </location>
</feature>